<dbReference type="AlphaFoldDB" id="A0A8H9IY22"/>
<dbReference type="RefSeq" id="WP_183176614.1">
    <property type="nucleotide sequence ID" value="NZ_BNAV01000011.1"/>
</dbReference>
<gene>
    <name evidence="1" type="ORF">GCM10017566_58170</name>
</gene>
<sequence>MPSKLSKIPTRGGVSPGSPATTCASCGVNEALGGTGLDLDVPLARIRTGLRKLAAVLPGDHTLGLATPHGQWLRNLDLTLDGLRLPHTVE</sequence>
<organism evidence="1 2">
    <name type="scientific">Amycolatopsis bartoniae</name>
    <dbReference type="NCBI Taxonomy" id="941986"/>
    <lineage>
        <taxon>Bacteria</taxon>
        <taxon>Bacillati</taxon>
        <taxon>Actinomycetota</taxon>
        <taxon>Actinomycetes</taxon>
        <taxon>Pseudonocardiales</taxon>
        <taxon>Pseudonocardiaceae</taxon>
        <taxon>Amycolatopsis</taxon>
    </lineage>
</organism>
<reference evidence="1" key="2">
    <citation type="submission" date="2020-09" db="EMBL/GenBank/DDBJ databases">
        <authorList>
            <person name="Sun Q."/>
            <person name="Zhou Y."/>
        </authorList>
    </citation>
    <scope>NUCLEOTIDE SEQUENCE</scope>
    <source>
        <strain evidence="1">CGMCC 4.7679</strain>
    </source>
</reference>
<reference evidence="1" key="1">
    <citation type="journal article" date="2014" name="Int. J. Syst. Evol. Microbiol.">
        <title>Complete genome sequence of Corynebacterium casei LMG S-19264T (=DSM 44701T), isolated from a smear-ripened cheese.</title>
        <authorList>
            <consortium name="US DOE Joint Genome Institute (JGI-PGF)"/>
            <person name="Walter F."/>
            <person name="Albersmeier A."/>
            <person name="Kalinowski J."/>
            <person name="Ruckert C."/>
        </authorList>
    </citation>
    <scope>NUCLEOTIDE SEQUENCE</scope>
    <source>
        <strain evidence="1">CGMCC 4.7679</strain>
    </source>
</reference>
<accession>A0A8H9IY22</accession>
<evidence type="ECO:0000313" key="2">
    <source>
        <dbReference type="Proteomes" id="UP000658656"/>
    </source>
</evidence>
<dbReference type="EMBL" id="BNAV01000011">
    <property type="protein sequence ID" value="GHF76464.1"/>
    <property type="molecule type" value="Genomic_DNA"/>
</dbReference>
<keyword evidence="2" id="KW-1185">Reference proteome</keyword>
<name>A0A8H9IY22_9PSEU</name>
<proteinExistence type="predicted"/>
<protein>
    <submittedName>
        <fullName evidence="1">Uncharacterized protein</fullName>
    </submittedName>
</protein>
<comment type="caution">
    <text evidence="1">The sequence shown here is derived from an EMBL/GenBank/DDBJ whole genome shotgun (WGS) entry which is preliminary data.</text>
</comment>
<dbReference type="Proteomes" id="UP000658656">
    <property type="component" value="Unassembled WGS sequence"/>
</dbReference>
<evidence type="ECO:0000313" key="1">
    <source>
        <dbReference type="EMBL" id="GHF76464.1"/>
    </source>
</evidence>